<reference evidence="2" key="1">
    <citation type="submission" date="2023-07" db="EMBL/GenBank/DDBJ databases">
        <authorList>
            <person name="Luz R."/>
            <person name="Cordeiro R."/>
            <person name="Fonseca A."/>
            <person name="Goncalves V."/>
        </authorList>
    </citation>
    <scope>NUCLEOTIDE SEQUENCE [LARGE SCALE GENOMIC DNA]</scope>
    <source>
        <strain evidence="2">BACA0444</strain>
    </source>
</reference>
<comment type="caution">
    <text evidence="1">The sequence shown here is derived from an EMBL/GenBank/DDBJ whole genome shotgun (WGS) entry which is preliminary data.</text>
</comment>
<sequence>MTLLESSDSNQGDTSSIEAFLNFLAKDIDQHPEHIREVNSDLVAYVRVLVKDVTVELDLPLSDEDE</sequence>
<keyword evidence="2" id="KW-1185">Reference proteome</keyword>
<evidence type="ECO:0000313" key="1">
    <source>
        <dbReference type="EMBL" id="MDS3860507.1"/>
    </source>
</evidence>
<dbReference type="Pfam" id="PF15937">
    <property type="entry name" value="PrlF_antitoxin"/>
    <property type="match status" value="1"/>
</dbReference>
<dbReference type="GO" id="GO:0097351">
    <property type="term" value="F:toxin sequestering activity"/>
    <property type="evidence" value="ECO:0007669"/>
    <property type="project" value="InterPro"/>
</dbReference>
<gene>
    <name evidence="1" type="ORF">RIF25_06755</name>
</gene>
<dbReference type="Proteomes" id="UP001268256">
    <property type="component" value="Unassembled WGS sequence"/>
</dbReference>
<dbReference type="GO" id="GO:0001558">
    <property type="term" value="P:regulation of cell growth"/>
    <property type="evidence" value="ECO:0007669"/>
    <property type="project" value="InterPro"/>
</dbReference>
<accession>A0AAE4FSH5</accession>
<protein>
    <submittedName>
        <fullName evidence="1">Type II toxin-antitoxin system PrlF family antitoxin</fullName>
    </submittedName>
</protein>
<dbReference type="GO" id="GO:0003700">
    <property type="term" value="F:DNA-binding transcription factor activity"/>
    <property type="evidence" value="ECO:0007669"/>
    <property type="project" value="InterPro"/>
</dbReference>
<evidence type="ECO:0000313" key="2">
    <source>
        <dbReference type="Proteomes" id="UP001268256"/>
    </source>
</evidence>
<dbReference type="EMBL" id="JAVMIP010000004">
    <property type="protein sequence ID" value="MDS3860507.1"/>
    <property type="molecule type" value="Genomic_DNA"/>
</dbReference>
<name>A0AAE4FSH5_9CYAN</name>
<proteinExistence type="predicted"/>
<dbReference type="InterPro" id="IPR031848">
    <property type="entry name" value="PrlF_antitoxin"/>
</dbReference>
<dbReference type="RefSeq" id="WP_322877782.1">
    <property type="nucleotide sequence ID" value="NZ_JAVMIP010000004.1"/>
</dbReference>
<organism evidence="1 2">
    <name type="scientific">Pseudocalidococcus azoricus BACA0444</name>
    <dbReference type="NCBI Taxonomy" id="2918990"/>
    <lineage>
        <taxon>Bacteria</taxon>
        <taxon>Bacillati</taxon>
        <taxon>Cyanobacteriota</taxon>
        <taxon>Cyanophyceae</taxon>
        <taxon>Acaryochloridales</taxon>
        <taxon>Thermosynechococcaceae</taxon>
        <taxon>Pseudocalidococcus</taxon>
        <taxon>Pseudocalidococcus azoricus</taxon>
    </lineage>
</organism>
<dbReference type="AlphaFoldDB" id="A0AAE4FSH5"/>